<gene>
    <name evidence="1" type="ORF">ACFODW_02910</name>
</gene>
<evidence type="ECO:0000313" key="2">
    <source>
        <dbReference type="Proteomes" id="UP001595387"/>
    </source>
</evidence>
<evidence type="ECO:0000313" key="1">
    <source>
        <dbReference type="EMBL" id="MFC2947317.1"/>
    </source>
</evidence>
<dbReference type="EMBL" id="JBHRRZ010000003">
    <property type="protein sequence ID" value="MFC2947317.1"/>
    <property type="molecule type" value="Genomic_DNA"/>
</dbReference>
<sequence>MRDDVLLTLQAECTMLFQSDPFMVESAEGLGKKLGKQLDVLFPVLDLLVKQGILEMIGTNANPLYRYNEPLIITEIDTPKKLKVHDSE</sequence>
<keyword evidence="2" id="KW-1185">Reference proteome</keyword>
<reference evidence="2" key="1">
    <citation type="journal article" date="2019" name="Int. J. Syst. Evol. Microbiol.">
        <title>The Global Catalogue of Microorganisms (GCM) 10K type strain sequencing project: providing services to taxonomists for standard genome sequencing and annotation.</title>
        <authorList>
            <consortium name="The Broad Institute Genomics Platform"/>
            <consortium name="The Broad Institute Genome Sequencing Center for Infectious Disease"/>
            <person name="Wu L."/>
            <person name="Ma J."/>
        </authorList>
    </citation>
    <scope>NUCLEOTIDE SEQUENCE [LARGE SCALE GENOMIC DNA]</scope>
    <source>
        <strain evidence="2">KCTC 13193</strain>
    </source>
</reference>
<organism evidence="1 2">
    <name type="scientific">Virgibacillus sediminis</name>
    <dbReference type="NCBI Taxonomy" id="202260"/>
    <lineage>
        <taxon>Bacteria</taxon>
        <taxon>Bacillati</taxon>
        <taxon>Bacillota</taxon>
        <taxon>Bacilli</taxon>
        <taxon>Bacillales</taxon>
        <taxon>Bacillaceae</taxon>
        <taxon>Virgibacillus</taxon>
    </lineage>
</organism>
<accession>A0ABV7A2S2</accession>
<dbReference type="RefSeq" id="WP_390302698.1">
    <property type="nucleotide sequence ID" value="NZ_JBHRRZ010000003.1"/>
</dbReference>
<proteinExistence type="predicted"/>
<name>A0ABV7A2S2_9BACI</name>
<dbReference type="Proteomes" id="UP001595387">
    <property type="component" value="Unassembled WGS sequence"/>
</dbReference>
<protein>
    <submittedName>
        <fullName evidence="1">Uncharacterized protein</fullName>
    </submittedName>
</protein>
<comment type="caution">
    <text evidence="1">The sequence shown here is derived from an EMBL/GenBank/DDBJ whole genome shotgun (WGS) entry which is preliminary data.</text>
</comment>